<dbReference type="InterPro" id="IPR020846">
    <property type="entry name" value="MFS_dom"/>
</dbReference>
<organism evidence="9 10">
    <name type="scientific">Amycolatopsis mediterranei (strain U-32)</name>
    <dbReference type="NCBI Taxonomy" id="749927"/>
    <lineage>
        <taxon>Bacteria</taxon>
        <taxon>Bacillati</taxon>
        <taxon>Actinomycetota</taxon>
        <taxon>Actinomycetes</taxon>
        <taxon>Pseudonocardiales</taxon>
        <taxon>Pseudonocardiaceae</taxon>
        <taxon>Amycolatopsis</taxon>
    </lineage>
</organism>
<sequence>MMAATGTTSKRSDPRFWYLWSATTISGLGDGVRFAAFALFAAVLTRDPLLVALVTVAGQLPWLLAGPFTGVVVDRFDRVRTLWLCELGRTALMGAFTLVTVFGGVGIAVLAGTAFLLSCIDTLADNLSQAITPSVAGSRSLDSANSLLFGGQMVTTEFIGTPIAAFLFAWAAAVPFAVDTVSFLLSGLLIAALGRRLPPVPREPRTGRRPVLTDTADALRRLLRHPLLRSLCLLMGVLNFAIVGVLGIAVLYALEVLHVSPAMYGLLMALIAVGGLLGFVVTPALSARIGARRTLLLAFALCPAPLLVAALTSDAWVAAPALLLVGAAASLGGVVSTTLRLRLIPAETYGRVNAAYRLFVNGLAPLGAFAGGLAAQQFTLRAPFFVAAAATAGLVAFGPRLLRGLRE</sequence>
<feature type="transmembrane region" description="Helical" evidence="7">
    <location>
        <begin position="16"/>
        <end position="43"/>
    </location>
</feature>
<dbReference type="AlphaFoldDB" id="A0A0H3DD35"/>
<evidence type="ECO:0000313" key="9">
    <source>
        <dbReference type="EMBL" id="ADJ47968.1"/>
    </source>
</evidence>
<dbReference type="PANTHER" id="PTHR23513:SF6">
    <property type="entry name" value="MAJOR FACILITATOR SUPERFAMILY ASSOCIATED DOMAIN-CONTAINING PROTEIN"/>
    <property type="match status" value="1"/>
</dbReference>
<dbReference type="Proteomes" id="UP000000328">
    <property type="component" value="Chromosome"/>
</dbReference>
<dbReference type="Pfam" id="PF05977">
    <property type="entry name" value="MFS_3"/>
    <property type="match status" value="1"/>
</dbReference>
<evidence type="ECO:0000256" key="5">
    <source>
        <dbReference type="ARBA" id="ARBA00022989"/>
    </source>
</evidence>
<feature type="transmembrane region" description="Helical" evidence="7">
    <location>
        <begin position="384"/>
        <end position="402"/>
    </location>
</feature>
<feature type="domain" description="Major facilitator superfamily (MFS) profile" evidence="8">
    <location>
        <begin position="225"/>
        <end position="407"/>
    </location>
</feature>
<feature type="transmembrane region" description="Helical" evidence="7">
    <location>
        <begin position="94"/>
        <end position="117"/>
    </location>
</feature>
<dbReference type="PATRIC" id="fig|749927.5.peg.6480"/>
<dbReference type="KEGG" id="amd:AMED_6233"/>
<feature type="transmembrane region" description="Helical" evidence="7">
    <location>
        <begin position="266"/>
        <end position="287"/>
    </location>
</feature>
<evidence type="ECO:0000259" key="8">
    <source>
        <dbReference type="PROSITE" id="PS50850"/>
    </source>
</evidence>
<keyword evidence="3" id="KW-1003">Cell membrane</keyword>
<dbReference type="PROSITE" id="PS50850">
    <property type="entry name" value="MFS"/>
    <property type="match status" value="1"/>
</dbReference>
<name>A0A0H3DD35_AMYMU</name>
<feature type="transmembrane region" description="Helical" evidence="7">
    <location>
        <begin position="231"/>
        <end position="254"/>
    </location>
</feature>
<feature type="transmembrane region" description="Helical" evidence="7">
    <location>
        <begin position="358"/>
        <end position="378"/>
    </location>
</feature>
<keyword evidence="4 7" id="KW-0812">Transmembrane</keyword>
<evidence type="ECO:0000256" key="3">
    <source>
        <dbReference type="ARBA" id="ARBA00022475"/>
    </source>
</evidence>
<dbReference type="SUPFAM" id="SSF103473">
    <property type="entry name" value="MFS general substrate transporter"/>
    <property type="match status" value="1"/>
</dbReference>
<accession>A0A0H3DD35</accession>
<feature type="transmembrane region" description="Helical" evidence="7">
    <location>
        <begin position="294"/>
        <end position="311"/>
    </location>
</feature>
<dbReference type="EMBL" id="CP002000">
    <property type="protein sequence ID" value="ADJ47968.1"/>
    <property type="molecule type" value="Genomic_DNA"/>
</dbReference>
<feature type="transmembrane region" description="Helical" evidence="7">
    <location>
        <begin position="317"/>
        <end position="337"/>
    </location>
</feature>
<evidence type="ECO:0000256" key="1">
    <source>
        <dbReference type="ARBA" id="ARBA00004651"/>
    </source>
</evidence>
<dbReference type="InterPro" id="IPR036259">
    <property type="entry name" value="MFS_trans_sf"/>
</dbReference>
<dbReference type="PANTHER" id="PTHR23513">
    <property type="entry name" value="INTEGRAL MEMBRANE EFFLUX PROTEIN-RELATED"/>
    <property type="match status" value="1"/>
</dbReference>
<protein>
    <submittedName>
        <fullName evidence="9">Major facilitator transporter</fullName>
    </submittedName>
</protein>
<evidence type="ECO:0000256" key="4">
    <source>
        <dbReference type="ARBA" id="ARBA00022692"/>
    </source>
</evidence>
<dbReference type="GO" id="GO:0005886">
    <property type="term" value="C:plasma membrane"/>
    <property type="evidence" value="ECO:0007669"/>
    <property type="project" value="UniProtKB-SubCell"/>
</dbReference>
<evidence type="ECO:0000256" key="2">
    <source>
        <dbReference type="ARBA" id="ARBA00022448"/>
    </source>
</evidence>
<keyword evidence="6 7" id="KW-0472">Membrane</keyword>
<dbReference type="HOGENOM" id="CLU_034180_13_0_11"/>
<dbReference type="OrthoDB" id="4544213at2"/>
<dbReference type="Gene3D" id="1.20.1250.20">
    <property type="entry name" value="MFS general substrate transporter like domains"/>
    <property type="match status" value="1"/>
</dbReference>
<evidence type="ECO:0000313" key="10">
    <source>
        <dbReference type="Proteomes" id="UP000000328"/>
    </source>
</evidence>
<keyword evidence="2" id="KW-0813">Transport</keyword>
<keyword evidence="5 7" id="KW-1133">Transmembrane helix</keyword>
<proteinExistence type="predicted"/>
<feature type="transmembrane region" description="Helical" evidence="7">
    <location>
        <begin position="49"/>
        <end position="73"/>
    </location>
</feature>
<dbReference type="CDD" id="cd06173">
    <property type="entry name" value="MFS_MefA_like"/>
    <property type="match status" value="1"/>
</dbReference>
<dbReference type="eggNOG" id="COG2814">
    <property type="taxonomic scope" value="Bacteria"/>
</dbReference>
<dbReference type="GO" id="GO:0022857">
    <property type="term" value="F:transmembrane transporter activity"/>
    <property type="evidence" value="ECO:0007669"/>
    <property type="project" value="InterPro"/>
</dbReference>
<reference evidence="9 10" key="1">
    <citation type="journal article" date="2010" name="Cell Res.">
        <title>Complete genome sequence of the rifamycin SV-producing Amycolatopsis mediterranei U32 revealed its genetic characteristics in phylogeny and metabolism.</title>
        <authorList>
            <person name="Zhao W."/>
            <person name="Zhong Y."/>
            <person name="Yuan H."/>
            <person name="Wang J."/>
            <person name="Zheng H."/>
            <person name="Wang Y."/>
            <person name="Cen X."/>
            <person name="Xu F."/>
            <person name="Bai J."/>
            <person name="Han X."/>
            <person name="Lu G."/>
            <person name="Zhu Y."/>
            <person name="Shao Z."/>
            <person name="Yan H."/>
            <person name="Li C."/>
            <person name="Peng N."/>
            <person name="Zhang Z."/>
            <person name="Zhang Y."/>
            <person name="Lin W."/>
            <person name="Fan Y."/>
            <person name="Qin Z."/>
            <person name="Hu Y."/>
            <person name="Zhu B."/>
            <person name="Wang S."/>
            <person name="Ding X."/>
            <person name="Zhao G.P."/>
        </authorList>
    </citation>
    <scope>NUCLEOTIDE SEQUENCE [LARGE SCALE GENOMIC DNA]</scope>
    <source>
        <strain evidence="10">U-32</strain>
    </source>
</reference>
<gene>
    <name evidence="9" type="ordered locus">AMED_6233</name>
</gene>
<evidence type="ECO:0000256" key="6">
    <source>
        <dbReference type="ARBA" id="ARBA00023136"/>
    </source>
</evidence>
<comment type="subcellular location">
    <subcellularLocation>
        <location evidence="1">Cell membrane</location>
        <topology evidence="1">Multi-pass membrane protein</topology>
    </subcellularLocation>
</comment>
<dbReference type="InterPro" id="IPR010290">
    <property type="entry name" value="TM_effector"/>
</dbReference>
<evidence type="ECO:0000256" key="7">
    <source>
        <dbReference type="SAM" id="Phobius"/>
    </source>
</evidence>
<feature type="transmembrane region" description="Helical" evidence="7">
    <location>
        <begin position="163"/>
        <end position="193"/>
    </location>
</feature>